<name>A0A6J5SIA7_9CAUD</name>
<proteinExistence type="predicted"/>
<evidence type="ECO:0000313" key="1">
    <source>
        <dbReference type="EMBL" id="CAB4214001.1"/>
    </source>
</evidence>
<evidence type="ECO:0000313" key="2">
    <source>
        <dbReference type="EMBL" id="CAB5229496.1"/>
    </source>
</evidence>
<protein>
    <submittedName>
        <fullName evidence="1">Uncharacterized protein</fullName>
    </submittedName>
</protein>
<reference evidence="1" key="1">
    <citation type="submission" date="2020-05" db="EMBL/GenBank/DDBJ databases">
        <authorList>
            <person name="Chiriac C."/>
            <person name="Salcher M."/>
            <person name="Ghai R."/>
            <person name="Kavagutti S V."/>
        </authorList>
    </citation>
    <scope>NUCLEOTIDE SEQUENCE</scope>
</reference>
<dbReference type="Pfam" id="PF24175">
    <property type="entry name" value="SU10_adaptor"/>
    <property type="match status" value="1"/>
</dbReference>
<organism evidence="1">
    <name type="scientific">uncultured Caudovirales phage</name>
    <dbReference type="NCBI Taxonomy" id="2100421"/>
    <lineage>
        <taxon>Viruses</taxon>
        <taxon>Duplodnaviria</taxon>
        <taxon>Heunggongvirae</taxon>
        <taxon>Uroviricota</taxon>
        <taxon>Caudoviricetes</taxon>
        <taxon>Peduoviridae</taxon>
        <taxon>Maltschvirus</taxon>
        <taxon>Maltschvirus maltsch</taxon>
    </lineage>
</organism>
<dbReference type="EMBL" id="LR797415">
    <property type="protein sequence ID" value="CAB4214001.1"/>
    <property type="molecule type" value="Genomic_DNA"/>
</dbReference>
<gene>
    <name evidence="1" type="ORF">UFOVP1466_16</name>
    <name evidence="2" type="ORF">UFOVP1554_32</name>
</gene>
<dbReference type="EMBL" id="LR798403">
    <property type="protein sequence ID" value="CAB5229496.1"/>
    <property type="molecule type" value="Genomic_DNA"/>
</dbReference>
<accession>A0A6J5SIA7</accession>
<dbReference type="InterPro" id="IPR056209">
    <property type="entry name" value="SU10_adaptor"/>
</dbReference>
<sequence>MALTTYAELKTSIGDWLNRSDLTSVIPDFISLAEAQVERTLRTRQMIVRANASFDAQYGAVPADFLEAKSLKLTSTNPQTPLSFLSIDALDNEMTKYTASGKPKFFGVVGGQFRIVPTPDANYTTELTYYAKLAKLSNSNTTNWLLTSNPDIYLYGALLQAAPYLQDDARIQTWATLYERALNDSQTADDRGASSGGALLTRAKTFG</sequence>